<evidence type="ECO:0000313" key="1">
    <source>
        <dbReference type="EMBL" id="RHC13534.1"/>
    </source>
</evidence>
<dbReference type="RefSeq" id="WP_118599130.1">
    <property type="nucleotide sequence ID" value="NZ_QSHO01000020.1"/>
</dbReference>
<protein>
    <submittedName>
        <fullName evidence="1">Uncharacterized protein</fullName>
    </submittedName>
</protein>
<reference evidence="1 2" key="1">
    <citation type="submission" date="2018-08" db="EMBL/GenBank/DDBJ databases">
        <title>A genome reference for cultivated species of the human gut microbiota.</title>
        <authorList>
            <person name="Zou Y."/>
            <person name="Xue W."/>
            <person name="Luo G."/>
        </authorList>
    </citation>
    <scope>NUCLEOTIDE SEQUENCE [LARGE SCALE GENOMIC DNA]</scope>
    <source>
        <strain evidence="1 2">AM37-1AC</strain>
    </source>
</reference>
<accession>A0A3R6F7D2</accession>
<dbReference type="AlphaFoldDB" id="A0A3R6F7D2"/>
<evidence type="ECO:0000313" key="2">
    <source>
        <dbReference type="Proteomes" id="UP000283513"/>
    </source>
</evidence>
<dbReference type="EMBL" id="QSHO01000020">
    <property type="protein sequence ID" value="RHC13534.1"/>
    <property type="molecule type" value="Genomic_DNA"/>
</dbReference>
<gene>
    <name evidence="1" type="ORF">DW856_17225</name>
</gene>
<sequence length="72" mass="8907">MLKGLDKLEKKQDVQEKYNEWRRKAERENHMQHMVDCAFEAARIDFSRYCELEDLIPFEIMCWCETEYEKNN</sequence>
<comment type="caution">
    <text evidence="1">The sequence shown here is derived from an EMBL/GenBank/DDBJ whole genome shotgun (WGS) entry which is preliminary data.</text>
</comment>
<name>A0A3R6F7D2_9FIRM</name>
<organism evidence="1 2">
    <name type="scientific">Roseburia intestinalis</name>
    <dbReference type="NCBI Taxonomy" id="166486"/>
    <lineage>
        <taxon>Bacteria</taxon>
        <taxon>Bacillati</taxon>
        <taxon>Bacillota</taxon>
        <taxon>Clostridia</taxon>
        <taxon>Lachnospirales</taxon>
        <taxon>Lachnospiraceae</taxon>
        <taxon>Roseburia</taxon>
    </lineage>
</organism>
<dbReference type="Proteomes" id="UP000283513">
    <property type="component" value="Unassembled WGS sequence"/>
</dbReference>
<proteinExistence type="predicted"/>